<dbReference type="InterPro" id="IPR000727">
    <property type="entry name" value="T_SNARE_dom"/>
</dbReference>
<evidence type="ECO:0000313" key="8">
    <source>
        <dbReference type="Ensembl" id="ENSPREP00000011222.1"/>
    </source>
</evidence>
<dbReference type="FunFam" id="1.20.5.110:FF:000080">
    <property type="entry name" value="Synaptosomal-associated protein 47"/>
    <property type="match status" value="1"/>
</dbReference>
<dbReference type="GO" id="GO:0005484">
    <property type="term" value="F:SNAP receptor activity"/>
    <property type="evidence" value="ECO:0007669"/>
    <property type="project" value="TreeGrafter"/>
</dbReference>
<reference evidence="9" key="1">
    <citation type="submission" date="2013-11" db="EMBL/GenBank/DDBJ databases">
        <title>The genomic landscape of the Guanapo guppy.</title>
        <authorList>
            <person name="Kuenstner A."/>
            <person name="Dreyer C."/>
        </authorList>
    </citation>
    <scope>NUCLEOTIDE SEQUENCE</scope>
    <source>
        <strain evidence="9">Guanapo</strain>
    </source>
</reference>
<dbReference type="GO" id="GO:0005886">
    <property type="term" value="C:plasma membrane"/>
    <property type="evidence" value="ECO:0007669"/>
    <property type="project" value="TreeGrafter"/>
</dbReference>
<dbReference type="GO" id="GO:0019905">
    <property type="term" value="F:syntaxin binding"/>
    <property type="evidence" value="ECO:0007669"/>
    <property type="project" value="TreeGrafter"/>
</dbReference>
<dbReference type="Proteomes" id="UP000242638">
    <property type="component" value="Unassembled WGS sequence"/>
</dbReference>
<name>A0A3P9NNU9_POERE</name>
<dbReference type="SUPFAM" id="SSF58038">
    <property type="entry name" value="SNARE fusion complex"/>
    <property type="match status" value="2"/>
</dbReference>
<keyword evidence="1" id="KW-0677">Repeat</keyword>
<feature type="domain" description="T-SNARE coiled-coil homology" evidence="7">
    <location>
        <begin position="347"/>
        <end position="396"/>
    </location>
</feature>
<evidence type="ECO:0000256" key="6">
    <source>
        <dbReference type="SAM" id="Coils"/>
    </source>
</evidence>
<dbReference type="AlphaFoldDB" id="A0A3P9NNU9"/>
<evidence type="ECO:0000256" key="3">
    <source>
        <dbReference type="ARBA" id="ARBA00024354"/>
    </source>
</evidence>
<reference evidence="8" key="2">
    <citation type="submission" date="2025-08" db="UniProtKB">
        <authorList>
            <consortium name="Ensembl"/>
        </authorList>
    </citation>
    <scope>IDENTIFICATION</scope>
    <source>
        <strain evidence="8">Guanapo</strain>
    </source>
</reference>
<dbReference type="FunFam" id="2.30.29.30:FF:000269">
    <property type="entry name" value="Synaptosomal-associated protein 47"/>
    <property type="match status" value="1"/>
</dbReference>
<dbReference type="GO" id="GO:0098793">
    <property type="term" value="C:presynapse"/>
    <property type="evidence" value="ECO:0007669"/>
    <property type="project" value="GOC"/>
</dbReference>
<dbReference type="Ensembl" id="ENSPRET00000011349.1">
    <property type="protein sequence ID" value="ENSPREP00000011222.1"/>
    <property type="gene ID" value="ENSPREG00000007648.1"/>
</dbReference>
<dbReference type="PANTHER" id="PTHR19305">
    <property type="entry name" value="SYNAPTOSOMAL ASSOCIATED PROTEIN"/>
    <property type="match status" value="1"/>
</dbReference>
<dbReference type="PROSITE" id="PS50192">
    <property type="entry name" value="T_SNARE"/>
    <property type="match status" value="1"/>
</dbReference>
<dbReference type="GO" id="GO:0016082">
    <property type="term" value="P:synaptic vesicle priming"/>
    <property type="evidence" value="ECO:0007669"/>
    <property type="project" value="TreeGrafter"/>
</dbReference>
<evidence type="ECO:0000313" key="9">
    <source>
        <dbReference type="Proteomes" id="UP000242638"/>
    </source>
</evidence>
<keyword evidence="2 6" id="KW-0175">Coiled coil</keyword>
<comment type="similarity">
    <text evidence="3">Belongs to the SVAP1 family.</text>
</comment>
<evidence type="ECO:0000256" key="5">
    <source>
        <dbReference type="ARBA" id="ARBA00032027"/>
    </source>
</evidence>
<proteinExistence type="inferred from homology"/>
<dbReference type="STRING" id="8081.ENSPREP00000011222"/>
<dbReference type="GO" id="GO:0031629">
    <property type="term" value="P:synaptic vesicle fusion to presynaptic active zone membrane"/>
    <property type="evidence" value="ECO:0007669"/>
    <property type="project" value="TreeGrafter"/>
</dbReference>
<evidence type="ECO:0000256" key="2">
    <source>
        <dbReference type="ARBA" id="ARBA00023054"/>
    </source>
</evidence>
<protein>
    <recommendedName>
        <fullName evidence="4">Synaptosomal-associated protein 47</fullName>
    </recommendedName>
    <alternativeName>
        <fullName evidence="5">Synaptosomal-associated 47 kDa protein</fullName>
    </alternativeName>
</protein>
<dbReference type="Gene3D" id="1.20.5.110">
    <property type="match status" value="2"/>
</dbReference>
<dbReference type="Bgee" id="ENSPREG00000007648">
    <property type="expression patterns" value="Expressed in head and 1 other cell type or tissue"/>
</dbReference>
<reference evidence="8" key="3">
    <citation type="submission" date="2025-09" db="UniProtKB">
        <authorList>
            <consortium name="Ensembl"/>
        </authorList>
    </citation>
    <scope>IDENTIFICATION</scope>
    <source>
        <strain evidence="8">Guanapo</strain>
    </source>
</reference>
<evidence type="ECO:0000256" key="1">
    <source>
        <dbReference type="ARBA" id="ARBA00022737"/>
    </source>
</evidence>
<organism evidence="8 9">
    <name type="scientific">Poecilia reticulata</name>
    <name type="common">Guppy</name>
    <name type="synonym">Acanthophacelus reticulatus</name>
    <dbReference type="NCBI Taxonomy" id="8081"/>
    <lineage>
        <taxon>Eukaryota</taxon>
        <taxon>Metazoa</taxon>
        <taxon>Chordata</taxon>
        <taxon>Craniata</taxon>
        <taxon>Vertebrata</taxon>
        <taxon>Euteleostomi</taxon>
        <taxon>Actinopterygii</taxon>
        <taxon>Neopterygii</taxon>
        <taxon>Teleostei</taxon>
        <taxon>Neoteleostei</taxon>
        <taxon>Acanthomorphata</taxon>
        <taxon>Ovalentaria</taxon>
        <taxon>Atherinomorphae</taxon>
        <taxon>Cyprinodontiformes</taxon>
        <taxon>Poeciliidae</taxon>
        <taxon>Poeciliinae</taxon>
        <taxon>Poecilia</taxon>
    </lineage>
</organism>
<evidence type="ECO:0000256" key="4">
    <source>
        <dbReference type="ARBA" id="ARBA00024443"/>
    </source>
</evidence>
<dbReference type="GeneTree" id="ENSGT00950000182843"/>
<accession>A0A3P9NNU9</accession>
<dbReference type="PANTHER" id="PTHR19305:SF1">
    <property type="entry name" value="SYNAPTOSOMAL-ASSOCIATED PROTEIN 47"/>
    <property type="match status" value="1"/>
</dbReference>
<feature type="coiled-coil region" evidence="6">
    <location>
        <begin position="344"/>
        <end position="371"/>
    </location>
</feature>
<keyword evidence="9" id="KW-1185">Reference proteome</keyword>
<evidence type="ECO:0000259" key="7">
    <source>
        <dbReference type="PROSITE" id="PS50192"/>
    </source>
</evidence>
<sequence length="397" mass="44520">MSRDAPIHSWPGSYYINGEKRWESGTLSLTRTMVRFISSQSKECLASFRLSSVMEMKMESSSFIFSTLTVLEEGNIKHWFGSLKPNRVVVFNVLEHFWRERLLSPTSEARGAEGQPSKGRELISLVAGAQRRLEDTGKVLSHQGEQFDNMMQGLEKIDSDLGVTQQEAKAEDASKAAAAISAGKVSSRSKVIASIPTVVSKGGDSDLKPGCLLVLVSSLEVRDTNCHLLHRFERNEIDEIRVHSPYEITVRQRFIGKPDICYRFLSAKMPEAMSVLEMQYKKKMEFTSEYVAFKATPLSSPDKEGTIWNDGKCQDTELPVEVPAGELSQLQVQALQPSVSQAEAQELKQMLMQLKNLALEAETELERQDEVLDVLTSSTDRATMHIGKHTCRMKRLL</sequence>
<dbReference type="OMA" id="DICIHTW"/>
<dbReference type="GO" id="GO:0031201">
    <property type="term" value="C:SNARE complex"/>
    <property type="evidence" value="ECO:0007669"/>
    <property type="project" value="TreeGrafter"/>
</dbReference>